<dbReference type="KEGG" id="mvu:Metvu_0570"/>
<proteinExistence type="predicted"/>
<evidence type="ECO:0000313" key="1">
    <source>
        <dbReference type="EMBL" id="ACX72429.1"/>
    </source>
</evidence>
<accession>C9RFS7</accession>
<protein>
    <submittedName>
        <fullName evidence="1">Uncharacterized protein</fullName>
    </submittedName>
</protein>
<sequence>MWHYADETERLVVEVVIDVSNYQIPTTTVESGVWTFTA</sequence>
<dbReference type="EMBL" id="CP001787">
    <property type="protein sequence ID" value="ACX72429.1"/>
    <property type="molecule type" value="Genomic_DNA"/>
</dbReference>
<dbReference type="HOGENOM" id="CLU_3323039_0_0_2"/>
<organism evidence="1 2">
    <name type="scientific">Methanocaldococcus vulcanius (strain ATCC 700851 / DSM 12094 / M7)</name>
    <name type="common">Methanococcus vulcanius</name>
    <dbReference type="NCBI Taxonomy" id="579137"/>
    <lineage>
        <taxon>Archaea</taxon>
        <taxon>Methanobacteriati</taxon>
        <taxon>Methanobacteriota</taxon>
        <taxon>Methanomada group</taxon>
        <taxon>Methanococci</taxon>
        <taxon>Methanococcales</taxon>
        <taxon>Methanocaldococcaceae</taxon>
        <taxon>Methanocaldococcus</taxon>
    </lineage>
</organism>
<evidence type="ECO:0000313" key="2">
    <source>
        <dbReference type="Proteomes" id="UP000002063"/>
    </source>
</evidence>
<gene>
    <name evidence="1" type="ordered locus">Metvu_0570</name>
</gene>
<keyword evidence="2" id="KW-1185">Reference proteome</keyword>
<name>C9RFS7_METVM</name>
<dbReference type="AlphaFoldDB" id="C9RFS7"/>
<reference evidence="1" key="1">
    <citation type="submission" date="2009-10" db="EMBL/GenBank/DDBJ databases">
        <title>Complete sequence of chromosome of Methanocaldococcus vulcanius M7.</title>
        <authorList>
            <consortium name="US DOE Joint Genome Institute"/>
            <person name="Lucas S."/>
            <person name="Copeland A."/>
            <person name="Lapidus A."/>
            <person name="Glavina del Rio T."/>
            <person name="Dalin E."/>
            <person name="Tice H."/>
            <person name="Bruce D."/>
            <person name="Goodwin L."/>
            <person name="Pitluck S."/>
            <person name="Lcollab F.I."/>
            <person name="Brettin T."/>
            <person name="Detter J.C."/>
            <person name="Han C."/>
            <person name="Tapia R."/>
            <person name="Kuske C.R."/>
            <person name="Schmutz J."/>
            <person name="Larimer F."/>
            <person name="Land M."/>
            <person name="Hauser L."/>
            <person name="Kyrpides N."/>
            <person name="Ovchinikova G."/>
            <person name="Sieprawska-Lupa M."/>
            <person name="Whitman W.B."/>
            <person name="Woyke T."/>
        </authorList>
    </citation>
    <scope>NUCLEOTIDE SEQUENCE [LARGE SCALE GENOMIC DNA]</scope>
    <source>
        <strain evidence="1">M7</strain>
    </source>
</reference>
<dbReference type="Proteomes" id="UP000002063">
    <property type="component" value="Chromosome"/>
</dbReference>